<dbReference type="EMBL" id="CCND01000023">
    <property type="protein sequence ID" value="CDX60233.1"/>
    <property type="molecule type" value="Genomic_DNA"/>
</dbReference>
<sequence length="64" mass="6834">MSTTPALIELLQRQIGRLEHQKACFEADGLSDAASYIGLQAAIEKSTRDLAALQALVYAAASLE</sequence>
<organism evidence="1 2">
    <name type="scientific">Mesorhizobium plurifarium</name>
    <dbReference type="NCBI Taxonomy" id="69974"/>
    <lineage>
        <taxon>Bacteria</taxon>
        <taxon>Pseudomonadati</taxon>
        <taxon>Pseudomonadota</taxon>
        <taxon>Alphaproteobacteria</taxon>
        <taxon>Hyphomicrobiales</taxon>
        <taxon>Phyllobacteriaceae</taxon>
        <taxon>Mesorhizobium</taxon>
    </lineage>
</organism>
<dbReference type="Proteomes" id="UP000182888">
    <property type="component" value="Unassembled WGS sequence"/>
</dbReference>
<dbReference type="AlphaFoldDB" id="A0A0K2W2R6"/>
<reference evidence="2" key="1">
    <citation type="submission" date="2014-08" db="EMBL/GenBank/DDBJ databases">
        <authorList>
            <person name="Edwards T."/>
        </authorList>
    </citation>
    <scope>NUCLEOTIDE SEQUENCE [LARGE SCALE GENOMIC DNA]</scope>
</reference>
<proteinExistence type="predicted"/>
<gene>
    <name evidence="1" type="ORF">MPL1032_30117</name>
</gene>
<name>A0A0K2W2R6_MESPL</name>
<protein>
    <submittedName>
        <fullName evidence="1">Uncharacterized protein</fullName>
    </submittedName>
</protein>
<accession>A0A0K2W2R6</accession>
<evidence type="ECO:0000313" key="2">
    <source>
        <dbReference type="Proteomes" id="UP000182888"/>
    </source>
</evidence>
<evidence type="ECO:0000313" key="1">
    <source>
        <dbReference type="EMBL" id="CDX60233.1"/>
    </source>
</evidence>